<dbReference type="InterPro" id="IPR049514">
    <property type="entry name" value="Fic-like_C"/>
</dbReference>
<dbReference type="Gene3D" id="3.30.950.30">
    <property type="entry name" value="Schlafen, AAA domain"/>
    <property type="match status" value="1"/>
</dbReference>
<dbReference type="Pfam" id="PF21247">
    <property type="entry name" value="Fic-like_C"/>
    <property type="match status" value="1"/>
</dbReference>
<feature type="domain" description="Schlafen AlbA-2" evidence="1">
    <location>
        <begin position="17"/>
        <end position="146"/>
    </location>
</feature>
<dbReference type="RefSeq" id="WP_130049302.1">
    <property type="nucleotide sequence ID" value="NZ_SEZK01000051.1"/>
</dbReference>
<dbReference type="PANTHER" id="PTHR30595">
    <property type="entry name" value="GLPR-RELATED TRANSCRIPTIONAL REPRESSOR"/>
    <property type="match status" value="1"/>
</dbReference>
<dbReference type="PANTHER" id="PTHR30595:SF6">
    <property type="entry name" value="SCHLAFEN ALBA-2 DOMAIN-CONTAINING PROTEIN"/>
    <property type="match status" value="1"/>
</dbReference>
<evidence type="ECO:0000259" key="1">
    <source>
        <dbReference type="Pfam" id="PF04326"/>
    </source>
</evidence>
<name>A0A4Q5KQL6_9GAMM</name>
<comment type="caution">
    <text evidence="3">The sequence shown here is derived from an EMBL/GenBank/DDBJ whole genome shotgun (WGS) entry which is preliminary data.</text>
</comment>
<dbReference type="InterPro" id="IPR007421">
    <property type="entry name" value="Schlafen_AlbA_2_dom"/>
</dbReference>
<evidence type="ECO:0000259" key="2">
    <source>
        <dbReference type="Pfam" id="PF21247"/>
    </source>
</evidence>
<evidence type="ECO:0000313" key="5">
    <source>
        <dbReference type="Proteomes" id="UP000294063"/>
    </source>
</evidence>
<evidence type="ECO:0000313" key="4">
    <source>
        <dbReference type="EMBL" id="RYU62744.1"/>
    </source>
</evidence>
<keyword evidence="6" id="KW-1185">Reference proteome</keyword>
<protein>
    <submittedName>
        <fullName evidence="3">Transcriptional regulator</fullName>
    </submittedName>
</protein>
<evidence type="ECO:0000313" key="6">
    <source>
        <dbReference type="Proteomes" id="UP000294166"/>
    </source>
</evidence>
<organism evidence="3 5">
    <name type="scientific">Aliivibrio finisterrensis</name>
    <dbReference type="NCBI Taxonomy" id="511998"/>
    <lineage>
        <taxon>Bacteria</taxon>
        <taxon>Pseudomonadati</taxon>
        <taxon>Pseudomonadota</taxon>
        <taxon>Gammaproteobacteria</taxon>
        <taxon>Vibrionales</taxon>
        <taxon>Vibrionaceae</taxon>
        <taxon>Aliivibrio</taxon>
    </lineage>
</organism>
<sequence length="527" mass="60180">MALPIDIHALLKGSVIETERIEFKTGWNPEVIVRSICAFANDLNNVGGGYIVVGVEEKNGVAVLPPIGLEASKLDEIQKELLRVCHFIQPDYFPVVHPEKIGDRYILIIWCPPGQYRPYKAPKTLGKKDQINKPYYVRRMSSTVEAKDTDLQRLMDFAGRTPFDNQINYHASIDDLDQVHISNFLHTIKSDLRAEQPNLSTSELCRQMRIANGSSESLHPLNIGLLMFANKPHEFFRGARIEMVHYQDDIGDKFQETYFEGPVWMQLKDVLRHIQTHVIKEQIIKIDGQAEAKRFYNYPFESLEEAISNAVFHKGYDRQNPIEINIRHHRIEVVNFPGPLPPVNQTMLNGDLIIAKDCRNSRLGDFLKELDLTEGRGTGIPKIRRFMQKNGSLEPQFITDDDNNYFVTILPIHPDFIGENPTTEQEPTNSPIKSATKSATKSSVKVELSEPLKKLLFALEQTTLSAAELLQALELKHRPSLRNNYIAPALEQELIEYTIPETPKSRLQKYRITQHGQAVINQLKDDK</sequence>
<gene>
    <name evidence="4" type="ORF">ERW53_15165</name>
    <name evidence="3" type="ORF">ERW57_17825</name>
</gene>
<dbReference type="AlphaFoldDB" id="A0A4Q5KQL6"/>
<dbReference type="EMBL" id="SEZN01000030">
    <property type="protein sequence ID" value="RYU62744.1"/>
    <property type="molecule type" value="Genomic_DNA"/>
</dbReference>
<feature type="domain" description="Filamentation induced by cAMP protein Fic-like C-terminal" evidence="2">
    <location>
        <begin position="451"/>
        <end position="513"/>
    </location>
</feature>
<dbReference type="InterPro" id="IPR038475">
    <property type="entry name" value="RecG_C_sf"/>
</dbReference>
<dbReference type="Pfam" id="PF04326">
    <property type="entry name" value="SLFN_AlbA_2"/>
    <property type="match status" value="1"/>
</dbReference>
<dbReference type="EMBL" id="SEZK01000051">
    <property type="protein sequence ID" value="RYU48220.1"/>
    <property type="molecule type" value="Genomic_DNA"/>
</dbReference>
<proteinExistence type="predicted"/>
<dbReference type="Gene3D" id="3.30.565.60">
    <property type="match status" value="1"/>
</dbReference>
<dbReference type="InterPro" id="IPR038461">
    <property type="entry name" value="Schlafen_AlbA_2_dom_sf"/>
</dbReference>
<dbReference type="Proteomes" id="UP000294063">
    <property type="component" value="Unassembled WGS sequence"/>
</dbReference>
<accession>A0A4Q5KQL6</accession>
<evidence type="ECO:0000313" key="3">
    <source>
        <dbReference type="EMBL" id="RYU48220.1"/>
    </source>
</evidence>
<dbReference type="Pfam" id="PF13749">
    <property type="entry name" value="HATPase_c_4"/>
    <property type="match status" value="1"/>
</dbReference>
<dbReference type="Proteomes" id="UP000294166">
    <property type="component" value="Unassembled WGS sequence"/>
</dbReference>
<reference evidence="5 6" key="1">
    <citation type="submission" date="2019-02" db="EMBL/GenBank/DDBJ databases">
        <title>Genome sequences of Aliivibrio finisterrensis strains from farmed Atlantic salmon.</title>
        <authorList>
            <person name="Bowman J.P."/>
        </authorList>
    </citation>
    <scope>NUCLEOTIDE SEQUENCE [LARGE SCALE GENOMIC DNA]</scope>
    <source>
        <strain evidence="4 6">A21</strain>
        <strain evidence="3 5">A46</strain>
    </source>
</reference>